<dbReference type="InterPro" id="IPR026960">
    <property type="entry name" value="RVT-Znf"/>
</dbReference>
<organism evidence="3 4">
    <name type="scientific">Gossypium arboreum</name>
    <name type="common">Tree cotton</name>
    <name type="synonym">Gossypium nanking</name>
    <dbReference type="NCBI Taxonomy" id="29729"/>
    <lineage>
        <taxon>Eukaryota</taxon>
        <taxon>Viridiplantae</taxon>
        <taxon>Streptophyta</taxon>
        <taxon>Embryophyta</taxon>
        <taxon>Tracheophyta</taxon>
        <taxon>Spermatophyta</taxon>
        <taxon>Magnoliopsida</taxon>
        <taxon>eudicotyledons</taxon>
        <taxon>Gunneridae</taxon>
        <taxon>Pentapetalae</taxon>
        <taxon>rosids</taxon>
        <taxon>malvids</taxon>
        <taxon>Malvales</taxon>
        <taxon>Malvaceae</taxon>
        <taxon>Malvoideae</taxon>
        <taxon>Gossypium</taxon>
    </lineage>
</organism>
<proteinExistence type="predicted"/>
<dbReference type="SUPFAM" id="SSF53098">
    <property type="entry name" value="Ribonuclease H-like"/>
    <property type="match status" value="1"/>
</dbReference>
<name>A0ABR0ND47_GOSAR</name>
<dbReference type="PANTHER" id="PTHR47074">
    <property type="entry name" value="BNAC02G40300D PROTEIN"/>
    <property type="match status" value="1"/>
</dbReference>
<evidence type="ECO:0000313" key="3">
    <source>
        <dbReference type="EMBL" id="KAK5792927.1"/>
    </source>
</evidence>
<protein>
    <submittedName>
        <fullName evidence="3">Uncharacterized protein</fullName>
    </submittedName>
</protein>
<dbReference type="EMBL" id="JARKNE010000010">
    <property type="protein sequence ID" value="KAK5792927.1"/>
    <property type="molecule type" value="Genomic_DNA"/>
</dbReference>
<dbReference type="InterPro" id="IPR012337">
    <property type="entry name" value="RNaseH-like_sf"/>
</dbReference>
<evidence type="ECO:0000259" key="1">
    <source>
        <dbReference type="Pfam" id="PF13456"/>
    </source>
</evidence>
<accession>A0ABR0ND47</accession>
<feature type="domain" description="Reverse transcriptase zinc-binding" evidence="2">
    <location>
        <begin position="94"/>
        <end position="186"/>
    </location>
</feature>
<dbReference type="InterPro" id="IPR052929">
    <property type="entry name" value="RNase_H-like_EbsB-rel"/>
</dbReference>
<evidence type="ECO:0000259" key="2">
    <source>
        <dbReference type="Pfam" id="PF13966"/>
    </source>
</evidence>
<keyword evidence="4" id="KW-1185">Reference proteome</keyword>
<dbReference type="CDD" id="cd06222">
    <property type="entry name" value="RNase_H_like"/>
    <property type="match status" value="1"/>
</dbReference>
<gene>
    <name evidence="3" type="ORF">PVK06_034058</name>
</gene>
<dbReference type="PANTHER" id="PTHR47074:SF61">
    <property type="entry name" value="RNASE H TYPE-1 DOMAIN-CONTAINING PROTEIN"/>
    <property type="match status" value="1"/>
</dbReference>
<dbReference type="Pfam" id="PF13456">
    <property type="entry name" value="RVT_3"/>
    <property type="match status" value="1"/>
</dbReference>
<dbReference type="InterPro" id="IPR044730">
    <property type="entry name" value="RNase_H-like_dom_plant"/>
</dbReference>
<evidence type="ECO:0000313" key="4">
    <source>
        <dbReference type="Proteomes" id="UP001358586"/>
    </source>
</evidence>
<comment type="caution">
    <text evidence="3">The sequence shown here is derived from an EMBL/GenBank/DDBJ whole genome shotgun (WGS) entry which is preliminary data.</text>
</comment>
<reference evidence="3 4" key="1">
    <citation type="submission" date="2023-03" db="EMBL/GenBank/DDBJ databases">
        <title>WGS of Gossypium arboreum.</title>
        <authorList>
            <person name="Yu D."/>
        </authorList>
    </citation>
    <scope>NUCLEOTIDE SEQUENCE [LARGE SCALE GENOMIC DNA]</scope>
    <source>
        <tissue evidence="3">Leaf</tissue>
    </source>
</reference>
<feature type="domain" description="RNase H type-1" evidence="1">
    <location>
        <begin position="285"/>
        <end position="404"/>
    </location>
</feature>
<dbReference type="InterPro" id="IPR036397">
    <property type="entry name" value="RNaseH_sf"/>
</dbReference>
<dbReference type="Pfam" id="PF13966">
    <property type="entry name" value="zf-RVT"/>
    <property type="match status" value="1"/>
</dbReference>
<dbReference type="Gene3D" id="3.30.420.10">
    <property type="entry name" value="Ribonuclease H-like superfamily/Ribonuclease H"/>
    <property type="match status" value="1"/>
</dbReference>
<dbReference type="Proteomes" id="UP001358586">
    <property type="component" value="Chromosome 10"/>
</dbReference>
<dbReference type="InterPro" id="IPR002156">
    <property type="entry name" value="RNaseH_domain"/>
</dbReference>
<sequence length="439" mass="50017">MTGFLWRIRNGAKMNIWNDPWLPGPGNGRLLVTNIDIRWSTVSQLINVDSSTWNKELILNFCDDFQARRIFHIPLASSCLPDSLVWRHDPSGEYSAKSGYRLLITKEPQHAENILVTTDIDKKLYSSIWDLQIPAKIKIHLWCSLKDYVPHLSNLVKRRLRVDSACPLCNEASENLHHRLWFCRVSLCLPLVTRIDSSDGRSQFVSFFLAGNGNTKKLISFSLWVLWYRRNRLVNEGLNFVFHEVVGLVQSFVQVSNFSQVFSSPSVTHRTLLWQPPISGFIKLNFDASFLENSKTSISAVLARDEEGQILGACTYPIADVADAFVAEARACERALYFALDIGFRNLILEGDSLTVIKKLTSNKIDRSILSPISQNIRSLERFFEKVSYQFVSGEINRAAHALVMEGRHRVSPCFWVEEAPSSVANLAEMDRSAFFLWV</sequence>